<evidence type="ECO:0000313" key="2">
    <source>
        <dbReference type="EMBL" id="MBZ2209804.1"/>
    </source>
</evidence>
<dbReference type="PROSITE" id="PS51257">
    <property type="entry name" value="PROKAR_LIPOPROTEIN"/>
    <property type="match status" value="1"/>
</dbReference>
<comment type="caution">
    <text evidence="2">The sequence shown here is derived from an EMBL/GenBank/DDBJ whole genome shotgun (WGS) entry which is preliminary data.</text>
</comment>
<dbReference type="RefSeq" id="WP_223470508.1">
    <property type="nucleotide sequence ID" value="NZ_JAFBIL020000009.1"/>
</dbReference>
<accession>A0ABS7SV50</accession>
<keyword evidence="3" id="KW-1185">Reference proteome</keyword>
<reference evidence="2 3" key="1">
    <citation type="submission" date="2021-01" db="EMBL/GenBank/DDBJ databases">
        <authorList>
            <person name="Ruan W."/>
            <person name="Khan S.A."/>
            <person name="Jeon C.O."/>
        </authorList>
    </citation>
    <scope>NUCLEOTIDE SEQUENCE [LARGE SCALE GENOMIC DNA]</scope>
    <source>
        <strain evidence="2 3">R798</strain>
    </source>
</reference>
<evidence type="ECO:0000256" key="1">
    <source>
        <dbReference type="SAM" id="MobiDB-lite"/>
    </source>
</evidence>
<protein>
    <submittedName>
        <fullName evidence="2">Uncharacterized protein</fullName>
    </submittedName>
</protein>
<reference evidence="2 3" key="2">
    <citation type="submission" date="2021-08" db="EMBL/GenBank/DDBJ databases">
        <title>Massilia sp. R798.</title>
        <authorList>
            <person name="Baek J.H."/>
            <person name="Jung H.S."/>
            <person name="Kim K.R."/>
            <person name="Jeon C.O."/>
        </authorList>
    </citation>
    <scope>NUCLEOTIDE SEQUENCE [LARGE SCALE GENOMIC DNA]</scope>
    <source>
        <strain evidence="2 3">R798</strain>
    </source>
</reference>
<organism evidence="2 3">
    <name type="scientific">Massilia soli</name>
    <dbReference type="NCBI Taxonomy" id="2792854"/>
    <lineage>
        <taxon>Bacteria</taxon>
        <taxon>Pseudomonadati</taxon>
        <taxon>Pseudomonadota</taxon>
        <taxon>Betaproteobacteria</taxon>
        <taxon>Burkholderiales</taxon>
        <taxon>Oxalobacteraceae</taxon>
        <taxon>Telluria group</taxon>
        <taxon>Massilia</taxon>
    </lineage>
</organism>
<dbReference type="Proteomes" id="UP000809349">
    <property type="component" value="Unassembled WGS sequence"/>
</dbReference>
<name>A0ABS7SV50_9BURK</name>
<sequence length="114" mass="12579">MEFTTFKRAALGGTFAATLLSGCMPMPMHMRQGEAGHGGQKGAMAAHMADMKAMCAGMREKMMAARTPEERMAVMHAQMQSMPPDAQQRMHEHMRSMPAEARARMHNHPGSMCE</sequence>
<evidence type="ECO:0000313" key="3">
    <source>
        <dbReference type="Proteomes" id="UP000809349"/>
    </source>
</evidence>
<feature type="region of interest" description="Disordered" evidence="1">
    <location>
        <begin position="77"/>
        <end position="99"/>
    </location>
</feature>
<proteinExistence type="predicted"/>
<gene>
    <name evidence="2" type="ORF">I4X03_021270</name>
</gene>
<dbReference type="EMBL" id="JAFBIL020000009">
    <property type="protein sequence ID" value="MBZ2209804.1"/>
    <property type="molecule type" value="Genomic_DNA"/>
</dbReference>